<evidence type="ECO:0000313" key="1">
    <source>
        <dbReference type="EMBL" id="TVU15733.1"/>
    </source>
</evidence>
<reference evidence="1 2" key="1">
    <citation type="journal article" date="2019" name="Sci. Rep.">
        <title>A high-quality genome of Eragrostis curvula grass provides insights into Poaceae evolution and supports new strategies to enhance forage quality.</title>
        <authorList>
            <person name="Carballo J."/>
            <person name="Santos B.A.C.M."/>
            <person name="Zappacosta D."/>
            <person name="Garbus I."/>
            <person name="Selva J.P."/>
            <person name="Gallo C.A."/>
            <person name="Diaz A."/>
            <person name="Albertini E."/>
            <person name="Caccamo M."/>
            <person name="Echenique V."/>
        </authorList>
    </citation>
    <scope>NUCLEOTIDE SEQUENCE [LARGE SCALE GENOMIC DNA]</scope>
    <source>
        <strain evidence="2">cv. Victoria</strain>
        <tissue evidence="1">Leaf</tissue>
    </source>
</reference>
<sequence>MGVHGKVKRQRRARSSLTADAIDLISGLGDHVLVHILELLPDARDAVRTGALSRRWRGLWTRIPDPRFFASDPWPEKFSDAERFTTMGVHGKAKRRKADGSAGDAVDLISGLGDDVLVRILELLPDARDATMLPGSVDNGIYKNMKRLLLKYVDNGICENEYEYEMMNLDSLPVSAKMVTMRLALHRATVQLPSSASFASLTDLTLEHMVLADGSVRLLARLLSSACCPCLLKLRLRKLELERRKPTELQLNLEANKLLELSLERIVTEMRSPSRRRSWRGSCS</sequence>
<dbReference type="Gramene" id="TVU15733">
    <property type="protein sequence ID" value="TVU15733"/>
    <property type="gene ID" value="EJB05_39271"/>
</dbReference>
<dbReference type="EMBL" id="RWGY01000031">
    <property type="protein sequence ID" value="TVU15733.1"/>
    <property type="molecule type" value="Genomic_DNA"/>
</dbReference>
<gene>
    <name evidence="1" type="ORF">EJB05_39271</name>
</gene>
<name>A0A5J9TWF5_9POAL</name>
<evidence type="ECO:0000313" key="2">
    <source>
        <dbReference type="Proteomes" id="UP000324897"/>
    </source>
</evidence>
<dbReference type="SUPFAM" id="SSF81383">
    <property type="entry name" value="F-box domain"/>
    <property type="match status" value="1"/>
</dbReference>
<dbReference type="PANTHER" id="PTHR34709:SF28">
    <property type="entry name" value="OS08G0272601 PROTEIN"/>
    <property type="match status" value="1"/>
</dbReference>
<dbReference type="OrthoDB" id="695956at2759"/>
<dbReference type="Proteomes" id="UP000324897">
    <property type="component" value="Unassembled WGS sequence"/>
</dbReference>
<accession>A0A5J9TWF5</accession>
<dbReference type="InterPro" id="IPR036047">
    <property type="entry name" value="F-box-like_dom_sf"/>
</dbReference>
<proteinExistence type="predicted"/>
<keyword evidence="2" id="KW-1185">Reference proteome</keyword>
<organism evidence="1 2">
    <name type="scientific">Eragrostis curvula</name>
    <name type="common">weeping love grass</name>
    <dbReference type="NCBI Taxonomy" id="38414"/>
    <lineage>
        <taxon>Eukaryota</taxon>
        <taxon>Viridiplantae</taxon>
        <taxon>Streptophyta</taxon>
        <taxon>Embryophyta</taxon>
        <taxon>Tracheophyta</taxon>
        <taxon>Spermatophyta</taxon>
        <taxon>Magnoliopsida</taxon>
        <taxon>Liliopsida</taxon>
        <taxon>Poales</taxon>
        <taxon>Poaceae</taxon>
        <taxon>PACMAD clade</taxon>
        <taxon>Chloridoideae</taxon>
        <taxon>Eragrostideae</taxon>
        <taxon>Eragrostidinae</taxon>
        <taxon>Eragrostis</taxon>
    </lineage>
</organism>
<evidence type="ECO:0008006" key="3">
    <source>
        <dbReference type="Google" id="ProtNLM"/>
    </source>
</evidence>
<dbReference type="InterPro" id="IPR055312">
    <property type="entry name" value="FBL15-like"/>
</dbReference>
<dbReference type="AlphaFoldDB" id="A0A5J9TWF5"/>
<dbReference type="PANTHER" id="PTHR34709">
    <property type="entry name" value="OS10G0396666 PROTEIN"/>
    <property type="match status" value="1"/>
</dbReference>
<comment type="caution">
    <text evidence="1">The sequence shown here is derived from an EMBL/GenBank/DDBJ whole genome shotgun (WGS) entry which is preliminary data.</text>
</comment>
<protein>
    <recommendedName>
        <fullName evidence="3">F-box domain-containing protein</fullName>
    </recommendedName>
</protein>
<feature type="non-terminal residue" evidence="1">
    <location>
        <position position="1"/>
    </location>
</feature>